<keyword evidence="10" id="KW-1185">Reference proteome</keyword>
<proteinExistence type="inferred from homology"/>
<dbReference type="Pfam" id="PF01925">
    <property type="entry name" value="TauE"/>
    <property type="match status" value="1"/>
</dbReference>
<evidence type="ECO:0000256" key="4">
    <source>
        <dbReference type="ARBA" id="ARBA00022475"/>
    </source>
</evidence>
<keyword evidence="6 8" id="KW-1133">Transmembrane helix</keyword>
<evidence type="ECO:0000256" key="7">
    <source>
        <dbReference type="ARBA" id="ARBA00023136"/>
    </source>
</evidence>
<feature type="transmembrane region" description="Helical" evidence="8">
    <location>
        <begin position="145"/>
        <end position="165"/>
    </location>
</feature>
<feature type="transmembrane region" description="Helical" evidence="8">
    <location>
        <begin position="79"/>
        <end position="102"/>
    </location>
</feature>
<sequence>MLVSSYLTVSPLPATSWPRAVCFLWHFPAGRPGLPLATTLPYGVRTFLGDVKRHRRGRPIDSSVAYPCYKPRVMDFSQALLLVAAGTITGAVNAVAGGGSLLTFPALLSVGLPPVQASVTNSVSVAFGYIGGVASTRKDLAGQTVLKQLVPAAILGTLTGCFLLLGTPEKLFDWIAPSLVLVATVVMAAQEFLTKRLAQPQDQPKWAKVAAVFAIGVYGGYFIAAIGVIIMAVLGLVLNDQIRRMVATKNVIQLSIGAVAATTFALFGPVAWTAVAALVPGTILGGFLGGHFGRRLDAKAVRWVVVAFGLLVSAVLFARAI</sequence>
<keyword evidence="5 8" id="KW-0812">Transmembrane</keyword>
<dbReference type="InterPro" id="IPR002781">
    <property type="entry name" value="TM_pro_TauE-like"/>
</dbReference>
<evidence type="ECO:0000256" key="1">
    <source>
        <dbReference type="ARBA" id="ARBA00004651"/>
    </source>
</evidence>
<comment type="subcellular location">
    <subcellularLocation>
        <location evidence="1 8">Cell membrane</location>
        <topology evidence="1 8">Multi-pass membrane protein</topology>
    </subcellularLocation>
</comment>
<evidence type="ECO:0000256" key="3">
    <source>
        <dbReference type="ARBA" id="ARBA00022448"/>
    </source>
</evidence>
<evidence type="ECO:0000256" key="5">
    <source>
        <dbReference type="ARBA" id="ARBA00022692"/>
    </source>
</evidence>
<evidence type="ECO:0000313" key="9">
    <source>
        <dbReference type="EMBL" id="GIH04516.1"/>
    </source>
</evidence>
<evidence type="ECO:0000313" key="10">
    <source>
        <dbReference type="Proteomes" id="UP000612899"/>
    </source>
</evidence>
<dbReference type="EMBL" id="BONY01000013">
    <property type="protein sequence ID" value="GIH04516.1"/>
    <property type="molecule type" value="Genomic_DNA"/>
</dbReference>
<dbReference type="PANTHER" id="PTHR30269">
    <property type="entry name" value="TRANSMEMBRANE PROTEIN YFCA"/>
    <property type="match status" value="1"/>
</dbReference>
<protein>
    <recommendedName>
        <fullName evidence="8">Probable membrane transporter protein</fullName>
    </recommendedName>
</protein>
<feature type="transmembrane region" description="Helical" evidence="8">
    <location>
        <begin position="210"/>
        <end position="238"/>
    </location>
</feature>
<comment type="caution">
    <text evidence="9">The sequence shown here is derived from an EMBL/GenBank/DDBJ whole genome shotgun (WGS) entry which is preliminary data.</text>
</comment>
<name>A0A8J3Q650_9ACTN</name>
<dbReference type="InterPro" id="IPR052017">
    <property type="entry name" value="TSUP"/>
</dbReference>
<feature type="transmembrane region" description="Helical" evidence="8">
    <location>
        <begin position="300"/>
        <end position="318"/>
    </location>
</feature>
<accession>A0A8J3Q650</accession>
<keyword evidence="3" id="KW-0813">Transport</keyword>
<evidence type="ECO:0000256" key="6">
    <source>
        <dbReference type="ARBA" id="ARBA00022989"/>
    </source>
</evidence>
<feature type="transmembrane region" description="Helical" evidence="8">
    <location>
        <begin position="114"/>
        <end position="133"/>
    </location>
</feature>
<dbReference type="GO" id="GO:0005886">
    <property type="term" value="C:plasma membrane"/>
    <property type="evidence" value="ECO:0007669"/>
    <property type="project" value="UniProtKB-SubCell"/>
</dbReference>
<dbReference type="Proteomes" id="UP000612899">
    <property type="component" value="Unassembled WGS sequence"/>
</dbReference>
<keyword evidence="4 8" id="KW-1003">Cell membrane</keyword>
<dbReference type="PANTHER" id="PTHR30269:SF0">
    <property type="entry name" value="MEMBRANE TRANSPORTER PROTEIN YFCA-RELATED"/>
    <property type="match status" value="1"/>
</dbReference>
<evidence type="ECO:0000256" key="8">
    <source>
        <dbReference type="RuleBase" id="RU363041"/>
    </source>
</evidence>
<gene>
    <name evidence="9" type="ORF">Rhe02_25830</name>
</gene>
<dbReference type="AlphaFoldDB" id="A0A8J3Q650"/>
<evidence type="ECO:0000256" key="2">
    <source>
        <dbReference type="ARBA" id="ARBA00009142"/>
    </source>
</evidence>
<comment type="similarity">
    <text evidence="2 8">Belongs to the 4-toluene sulfonate uptake permease (TSUP) (TC 2.A.102) family.</text>
</comment>
<reference evidence="9" key="1">
    <citation type="submission" date="2021-01" db="EMBL/GenBank/DDBJ databases">
        <title>Whole genome shotgun sequence of Rhizocola hellebori NBRC 109834.</title>
        <authorList>
            <person name="Komaki H."/>
            <person name="Tamura T."/>
        </authorList>
    </citation>
    <scope>NUCLEOTIDE SEQUENCE</scope>
    <source>
        <strain evidence="9">NBRC 109834</strain>
    </source>
</reference>
<organism evidence="9 10">
    <name type="scientific">Rhizocola hellebori</name>
    <dbReference type="NCBI Taxonomy" id="1392758"/>
    <lineage>
        <taxon>Bacteria</taxon>
        <taxon>Bacillati</taxon>
        <taxon>Actinomycetota</taxon>
        <taxon>Actinomycetes</taxon>
        <taxon>Micromonosporales</taxon>
        <taxon>Micromonosporaceae</taxon>
        <taxon>Rhizocola</taxon>
    </lineage>
</organism>
<feature type="transmembrane region" description="Helical" evidence="8">
    <location>
        <begin position="258"/>
        <end position="288"/>
    </location>
</feature>
<keyword evidence="7 8" id="KW-0472">Membrane</keyword>